<protein>
    <submittedName>
        <fullName evidence="1">Uncharacterized protein</fullName>
    </submittedName>
</protein>
<dbReference type="EMBL" id="CZAO01000003">
    <property type="protein sequence ID" value="CUP11446.1"/>
    <property type="molecule type" value="Genomic_DNA"/>
</dbReference>
<name>A0A174KLS2_BACUN</name>
<proteinExistence type="predicted"/>
<organism evidence="1 2">
    <name type="scientific">Bacteroides uniformis</name>
    <dbReference type="NCBI Taxonomy" id="820"/>
    <lineage>
        <taxon>Bacteria</taxon>
        <taxon>Pseudomonadati</taxon>
        <taxon>Bacteroidota</taxon>
        <taxon>Bacteroidia</taxon>
        <taxon>Bacteroidales</taxon>
        <taxon>Bacteroidaceae</taxon>
        <taxon>Bacteroides</taxon>
    </lineage>
</organism>
<dbReference type="Proteomes" id="UP000095766">
    <property type="component" value="Unassembled WGS sequence"/>
</dbReference>
<accession>A0A174KLS2</accession>
<evidence type="ECO:0000313" key="2">
    <source>
        <dbReference type="Proteomes" id="UP000095766"/>
    </source>
</evidence>
<dbReference type="AlphaFoldDB" id="A0A174KLS2"/>
<evidence type="ECO:0000313" key="1">
    <source>
        <dbReference type="EMBL" id="CUP11446.1"/>
    </source>
</evidence>
<gene>
    <name evidence="1" type="ORF">ERS852510_00871</name>
</gene>
<reference evidence="1 2" key="1">
    <citation type="submission" date="2015-09" db="EMBL/GenBank/DDBJ databases">
        <authorList>
            <consortium name="Pathogen Informatics"/>
        </authorList>
    </citation>
    <scope>NUCLEOTIDE SEQUENCE [LARGE SCALE GENOMIC DNA]</scope>
    <source>
        <strain evidence="1 2">2789STDY5834898</strain>
    </source>
</reference>
<sequence length="58" mass="6839">MYICRKSFLDYPEISLLAKSEVHKLPKILQPLGCECKIKNHFTNNYDRQVCHNYQPIG</sequence>